<dbReference type="GO" id="GO:0005739">
    <property type="term" value="C:mitochondrion"/>
    <property type="evidence" value="ECO:0007669"/>
    <property type="project" value="UniProtKB-SubCell"/>
</dbReference>
<dbReference type="CDD" id="cd14858">
    <property type="entry name" value="TrmE_N"/>
    <property type="match status" value="1"/>
</dbReference>
<evidence type="ECO:0000256" key="2">
    <source>
        <dbReference type="ARBA" id="ARBA00011043"/>
    </source>
</evidence>
<sequence length="541" mass="59761">MLAQFRVLCNSLHAFPQTLIQFSRRLGTQGKTIFALSSGRGKCGVAVIRVSGPRSGVVLSALAGDTSLLKPRMAQLRTLRNPQSKEILDKAIVIWFPGPKSFTGEDTCEFQVHGGLAVISGLLETIGNIPGIFPADPGEFSKKAFFNGSIDLTEAEGLADLIHAETEMQRRQAIYQMSGSLHTLYDGWRNTLLQSLAHVEAYIDFSEDENIEDGIMHDVKDSITKLAQEVQGHLADGQRGQRLRDGVQATIVGEPNVGKSSLLNLLCDKPAAIVTAIAGTTRDVVEQYINIGGYPLLLADTAGIRGDCSAVDAVEKEGIARAKQFAKVADVILLVIDTMQFLNCLDSQEITEEFICRYIQEHLMHLGLLNVNKSRQILKRLQQPSTETVENGPFYIIIFNKVDLVVEQHAKRSINNLQSQYQNVVALSSLTKEGLSQLLFRMEQMLEILCGNPCQESPALSQVRHRLHLTDCVDYLHDYLHKTVKISASEINSLKEDSHGIDLAICAEDLRKAAYHLGRITGHVTTEQILDVIFRDFCIGK</sequence>
<keyword evidence="3" id="KW-0819">tRNA processing</keyword>
<dbReference type="GeneID" id="113206609"/>
<dbReference type="Pfam" id="PF12631">
    <property type="entry name" value="MnmE_helical"/>
    <property type="match status" value="1"/>
</dbReference>
<dbReference type="GO" id="GO:0002098">
    <property type="term" value="P:tRNA wobble uridine modification"/>
    <property type="evidence" value="ECO:0007669"/>
    <property type="project" value="TreeGrafter"/>
</dbReference>
<proteinExistence type="inferred from homology"/>
<dbReference type="SUPFAM" id="SSF52540">
    <property type="entry name" value="P-loop containing nucleoside triphosphate hydrolases"/>
    <property type="match status" value="1"/>
</dbReference>
<dbReference type="NCBIfam" id="NF003661">
    <property type="entry name" value="PRK05291.1-3"/>
    <property type="match status" value="1"/>
</dbReference>
<dbReference type="InterPro" id="IPR006073">
    <property type="entry name" value="GTP-bd"/>
</dbReference>
<dbReference type="GO" id="GO:0003924">
    <property type="term" value="F:GTPase activity"/>
    <property type="evidence" value="ECO:0007669"/>
    <property type="project" value="InterPro"/>
</dbReference>
<evidence type="ECO:0000256" key="1">
    <source>
        <dbReference type="ARBA" id="ARBA00004173"/>
    </source>
</evidence>
<dbReference type="Pfam" id="PF10396">
    <property type="entry name" value="TrmE_N"/>
    <property type="match status" value="1"/>
</dbReference>
<dbReference type="Proteomes" id="UP000504606">
    <property type="component" value="Unplaced"/>
</dbReference>
<dbReference type="PANTHER" id="PTHR42714">
    <property type="entry name" value="TRNA MODIFICATION GTPASE GTPBP3"/>
    <property type="match status" value="1"/>
</dbReference>
<evidence type="ECO:0000256" key="5">
    <source>
        <dbReference type="ARBA" id="ARBA00023134"/>
    </source>
</evidence>
<keyword evidence="5" id="KW-0342">GTP-binding</keyword>
<dbReference type="GO" id="GO:0030488">
    <property type="term" value="P:tRNA methylation"/>
    <property type="evidence" value="ECO:0007669"/>
    <property type="project" value="TreeGrafter"/>
</dbReference>
<evidence type="ECO:0000313" key="10">
    <source>
        <dbReference type="RefSeq" id="XP_026278551.1"/>
    </source>
</evidence>
<evidence type="ECO:0000256" key="3">
    <source>
        <dbReference type="ARBA" id="ARBA00022694"/>
    </source>
</evidence>
<dbReference type="Pfam" id="PF01926">
    <property type="entry name" value="MMR_HSR1"/>
    <property type="match status" value="1"/>
</dbReference>
<organism evidence="9 10">
    <name type="scientific">Frankliniella occidentalis</name>
    <name type="common">Western flower thrips</name>
    <name type="synonym">Euthrips occidentalis</name>
    <dbReference type="NCBI Taxonomy" id="133901"/>
    <lineage>
        <taxon>Eukaryota</taxon>
        <taxon>Metazoa</taxon>
        <taxon>Ecdysozoa</taxon>
        <taxon>Arthropoda</taxon>
        <taxon>Hexapoda</taxon>
        <taxon>Insecta</taxon>
        <taxon>Pterygota</taxon>
        <taxon>Neoptera</taxon>
        <taxon>Paraneoptera</taxon>
        <taxon>Thysanoptera</taxon>
        <taxon>Terebrantia</taxon>
        <taxon>Thripoidea</taxon>
        <taxon>Thripidae</taxon>
        <taxon>Frankliniella</taxon>
    </lineage>
</organism>
<dbReference type="InterPro" id="IPR031168">
    <property type="entry name" value="G_TrmE"/>
</dbReference>
<evidence type="ECO:0000259" key="8">
    <source>
        <dbReference type="Pfam" id="PF12631"/>
    </source>
</evidence>
<dbReference type="Gene3D" id="3.40.50.300">
    <property type="entry name" value="P-loop containing nucleotide triphosphate hydrolases"/>
    <property type="match status" value="1"/>
</dbReference>
<dbReference type="InterPro" id="IPR005225">
    <property type="entry name" value="Small_GTP-bd"/>
</dbReference>
<evidence type="ECO:0000259" key="6">
    <source>
        <dbReference type="Pfam" id="PF01926"/>
    </source>
</evidence>
<dbReference type="FunFam" id="3.30.1360.120:FF:000007">
    <property type="entry name" value="tRNA modification GTPase GTPBP3, mitochondrial"/>
    <property type="match status" value="1"/>
</dbReference>
<dbReference type="Gene3D" id="1.20.120.430">
    <property type="entry name" value="tRNA modification GTPase MnmE domain 2"/>
    <property type="match status" value="1"/>
</dbReference>
<evidence type="ECO:0000313" key="9">
    <source>
        <dbReference type="Proteomes" id="UP000504606"/>
    </source>
</evidence>
<name>A0A6J1SJ01_FRAOC</name>
<dbReference type="SUPFAM" id="SSF116878">
    <property type="entry name" value="TrmE connector domain"/>
    <property type="match status" value="1"/>
</dbReference>
<feature type="domain" description="GTP-binding protein TrmE N-terminal" evidence="7">
    <location>
        <begin position="32"/>
        <end position="148"/>
    </location>
</feature>
<protein>
    <submittedName>
        <fullName evidence="10">tRNA modification GTPase GTPBP3, mitochondrial</fullName>
    </submittedName>
</protein>
<dbReference type="SUPFAM" id="SSF103025">
    <property type="entry name" value="Folate-binding domain"/>
    <property type="match status" value="1"/>
</dbReference>
<accession>A0A6J1SJ01</accession>
<dbReference type="RefSeq" id="XP_026278551.1">
    <property type="nucleotide sequence ID" value="XM_026422766.2"/>
</dbReference>
<feature type="domain" description="G" evidence="6">
    <location>
        <begin position="250"/>
        <end position="350"/>
    </location>
</feature>
<dbReference type="GO" id="GO:0005525">
    <property type="term" value="F:GTP binding"/>
    <property type="evidence" value="ECO:0007669"/>
    <property type="project" value="UniProtKB-KW"/>
</dbReference>
<dbReference type="InterPro" id="IPR004520">
    <property type="entry name" value="GTPase_MnmE"/>
</dbReference>
<dbReference type="HAMAP" id="MF_00379">
    <property type="entry name" value="GTPase_MnmE"/>
    <property type="match status" value="1"/>
</dbReference>
<comment type="subcellular location">
    <subcellularLocation>
        <location evidence="1">Mitochondrion</location>
    </subcellularLocation>
</comment>
<dbReference type="Gene3D" id="3.30.1360.120">
    <property type="entry name" value="Probable tRNA modification gtpase trme, domain 1"/>
    <property type="match status" value="1"/>
</dbReference>
<gene>
    <name evidence="10" type="primary">LOC113206609</name>
</gene>
<evidence type="ECO:0000259" key="7">
    <source>
        <dbReference type="Pfam" id="PF10396"/>
    </source>
</evidence>
<evidence type="ECO:0000256" key="4">
    <source>
        <dbReference type="ARBA" id="ARBA00022741"/>
    </source>
</evidence>
<keyword evidence="9" id="KW-1185">Reference proteome</keyword>
<dbReference type="NCBIfam" id="TIGR00231">
    <property type="entry name" value="small_GTP"/>
    <property type="match status" value="1"/>
</dbReference>
<dbReference type="KEGG" id="foc:113206609"/>
<dbReference type="InterPro" id="IPR027417">
    <property type="entry name" value="P-loop_NTPase"/>
</dbReference>
<dbReference type="InterPro" id="IPR018948">
    <property type="entry name" value="GTP-bd_TrmE_N"/>
</dbReference>
<dbReference type="InterPro" id="IPR025867">
    <property type="entry name" value="MnmE_helical"/>
</dbReference>
<feature type="domain" description="MnmE helical" evidence="8">
    <location>
        <begin position="152"/>
        <end position="538"/>
    </location>
</feature>
<dbReference type="InterPro" id="IPR027266">
    <property type="entry name" value="TrmE/GcvT-like"/>
</dbReference>
<dbReference type="CDD" id="cd04164">
    <property type="entry name" value="trmE"/>
    <property type="match status" value="1"/>
</dbReference>
<dbReference type="AlphaFoldDB" id="A0A6J1SJ01"/>
<dbReference type="InterPro" id="IPR027368">
    <property type="entry name" value="MnmE_dom2"/>
</dbReference>
<dbReference type="PANTHER" id="PTHR42714:SF2">
    <property type="entry name" value="TRNA MODIFICATION GTPASE GTPBP3, MITOCHONDRIAL"/>
    <property type="match status" value="1"/>
</dbReference>
<comment type="similarity">
    <text evidence="2">Belongs to the TRAFAC class TrmE-Era-EngA-EngB-Septin-like GTPase superfamily. TrmE GTPase family.</text>
</comment>
<dbReference type="OrthoDB" id="188276at2759"/>
<reference evidence="10" key="1">
    <citation type="submission" date="2025-08" db="UniProtKB">
        <authorList>
            <consortium name="RefSeq"/>
        </authorList>
    </citation>
    <scope>IDENTIFICATION</scope>
    <source>
        <tissue evidence="10">Whole organism</tissue>
    </source>
</reference>
<keyword evidence="4" id="KW-0547">Nucleotide-binding</keyword>